<keyword evidence="2" id="KW-1185">Reference proteome</keyword>
<gene>
    <name evidence="1" type="ORF">RKE40_18495</name>
</gene>
<accession>A0ABU3SAT5</accession>
<evidence type="ECO:0000313" key="1">
    <source>
        <dbReference type="EMBL" id="MDU0341893.1"/>
    </source>
</evidence>
<evidence type="ECO:0008006" key="3">
    <source>
        <dbReference type="Google" id="ProtNLM"/>
    </source>
</evidence>
<name>A0ABU3SAT5_9HYPH</name>
<dbReference type="EMBL" id="JAWDID010000030">
    <property type="protein sequence ID" value="MDU0341893.1"/>
    <property type="molecule type" value="Genomic_DNA"/>
</dbReference>
<dbReference type="Proteomes" id="UP001254257">
    <property type="component" value="Unassembled WGS sequence"/>
</dbReference>
<dbReference type="RefSeq" id="WP_316019697.1">
    <property type="nucleotide sequence ID" value="NZ_JAWDID010000030.1"/>
</dbReference>
<protein>
    <recommendedName>
        <fullName evidence="3">DUF302 domain-containing protein</fullName>
    </recommendedName>
</protein>
<evidence type="ECO:0000313" key="2">
    <source>
        <dbReference type="Proteomes" id="UP001254257"/>
    </source>
</evidence>
<comment type="caution">
    <text evidence="1">The sequence shown here is derived from an EMBL/GenBank/DDBJ whole genome shotgun (WGS) entry which is preliminary data.</text>
</comment>
<sequence length="67" mass="7147">MPKLCKFTSPIDGKPVYVNPARVSVVYVHKGVPADTIIGFGKDFMLGVKESLEDVVAVLEKAAADKG</sequence>
<reference evidence="1 2" key="1">
    <citation type="submission" date="2023-09" db="EMBL/GenBank/DDBJ databases">
        <title>Whole genome shotgun sequencing (WGS) of Bosea sp. ZW T0_25, isolated from stored onions (Allium cepa).</title>
        <authorList>
            <person name="Stoll D.A."/>
            <person name="Huch M."/>
        </authorList>
    </citation>
    <scope>NUCLEOTIDE SEQUENCE [LARGE SCALE GENOMIC DNA]</scope>
    <source>
        <strain evidence="1 2">ZW T0_25</strain>
    </source>
</reference>
<organism evidence="1 2">
    <name type="scientific">Bosea rubneri</name>
    <dbReference type="NCBI Taxonomy" id="3075434"/>
    <lineage>
        <taxon>Bacteria</taxon>
        <taxon>Pseudomonadati</taxon>
        <taxon>Pseudomonadota</taxon>
        <taxon>Alphaproteobacteria</taxon>
        <taxon>Hyphomicrobiales</taxon>
        <taxon>Boseaceae</taxon>
        <taxon>Bosea</taxon>
    </lineage>
</organism>
<proteinExistence type="predicted"/>